<evidence type="ECO:0000256" key="11">
    <source>
        <dbReference type="ARBA" id="ARBA00042704"/>
    </source>
</evidence>
<sequence>MTGEWESTEARDGPFHSPLPPAMQSLDWNTPAGTEDISQPLNSISSLTTASVSPHIIAAAQESSYKLGRLTLIAPESCGSTTSASHPAIIVSVGVGGLEKKEGFAAYGKALYCVSGAEDVWMKPDVVASSSGLTVKEAILPIVVKPFVTSALKRHFLSVPGVSHRLVVIVLQPDVSQLVVGHVFDERPLHLELALPLVLRPDARVGIVVHRGAHLGHAAEVPAAVDAEQQVQGALVAQRAVGTVQTLVAMFCAAPDGVLDGAVDVVFRIALDNENAPVFQAPVKVFGVVVVEGAQLLQHGVHLTGAGGGTQGDSPNHTEALTTVPGSHPAVGGWTGLLGLLLMEGLWGARLRGEVHPLSSQVPMFILCFMGGGGMAPPPIPMLALGLTFGCGLAGFLAMAAQEAGFGAEELTGGGRLLAAMLLIPAVPSGEPTVLVTAATMSVPSFKPHRDFTQLGVASKARLSVRDGPTQRAGGVTVAVTVDRALGGLALRDTGSPGGKVCITREEVEAMLAQEGGGVPQGTGLAKHTVREEVRLAIAHLSIGGQWVAEQYGSRRAEVLPQRTFTDFKSPETQVHSPVCLRPDLPKLAYRRVKGKSPGVLFLPGYASNMNGQKAEALEEFCRSLGHSYLRFDYTGHGASEGVLSEGTIGTWKKDVLYVLDELVEGPQIMVGSSLGGWLMLLAAIARPEKTAALVGISTAADHIVTVYNSLSLEARKEFEEKGEWTLPTKHPEEGLYDFNMDFLKEAENHCVLQSPIPITCPVRLIHGLKDEDVPWHISMQVAERILSADVDVILRRQGQHRMSERDDIKLMVYTIDDLIDKLTTMV</sequence>
<dbReference type="Pfam" id="PF00561">
    <property type="entry name" value="Abhydrolase_1"/>
    <property type="match status" value="1"/>
</dbReference>
<dbReference type="InterPro" id="IPR000073">
    <property type="entry name" value="AB_hydrolase_1"/>
</dbReference>
<accession>A0A7J5XHQ7</accession>
<keyword evidence="4" id="KW-0378">Hydrolase</keyword>
<comment type="similarity">
    <text evidence="2">Belongs to the AB hydrolase superfamily.</text>
</comment>
<dbReference type="OrthoDB" id="408373at2759"/>
<comment type="catalytic activity">
    <reaction evidence="14">
        <text>mycophenolic acid O-acyl-beta-D-glucuronide + H2O = mycophenolate + D-glucuronate + H(+)</text>
        <dbReference type="Rhea" id="RHEA:34179"/>
        <dbReference type="ChEBI" id="CHEBI:15377"/>
        <dbReference type="ChEBI" id="CHEBI:15378"/>
        <dbReference type="ChEBI" id="CHEBI:58720"/>
        <dbReference type="ChEBI" id="CHEBI:62932"/>
        <dbReference type="ChEBI" id="CHEBI:66982"/>
        <dbReference type="EC" id="3.1.1.93"/>
    </reaction>
    <physiologicalReaction direction="left-to-right" evidence="14">
        <dbReference type="Rhea" id="RHEA:34180"/>
    </physiologicalReaction>
</comment>
<dbReference type="GO" id="GO:0008474">
    <property type="term" value="F:palmitoyl-(protein) hydrolase activity"/>
    <property type="evidence" value="ECO:0007669"/>
    <property type="project" value="UniProtKB-EC"/>
</dbReference>
<comment type="function">
    <text evidence="12">Acts as an acyl-protein thioesterase that hydrolyzes fatty acids from acylated residues in proteins. Regulates the mitochondrial S-depalmitoylation of the nucleophilic active site residue of peroxiredoxin-5/PRDX5, a key antioxidant protein, therefore modulating mitochondrial antioxidant ability. Also catalyzes the deglucuronidation of mycophenolic acid acyl-glucuronide, an active metabolite of the immunosuppressant drug mycophenolate.</text>
</comment>
<evidence type="ECO:0000256" key="4">
    <source>
        <dbReference type="ARBA" id="ARBA00022801"/>
    </source>
</evidence>
<evidence type="ECO:0000256" key="15">
    <source>
        <dbReference type="SAM" id="MobiDB-lite"/>
    </source>
</evidence>
<dbReference type="SUPFAM" id="SSF53474">
    <property type="entry name" value="alpha/beta-Hydrolases"/>
    <property type="match status" value="1"/>
</dbReference>
<dbReference type="EC" id="3.1.2.22" evidence="3"/>
<organism evidence="17 18">
    <name type="scientific">Dissostichus mawsoni</name>
    <name type="common">Antarctic cod</name>
    <dbReference type="NCBI Taxonomy" id="36200"/>
    <lineage>
        <taxon>Eukaryota</taxon>
        <taxon>Metazoa</taxon>
        <taxon>Chordata</taxon>
        <taxon>Craniata</taxon>
        <taxon>Vertebrata</taxon>
        <taxon>Euteleostomi</taxon>
        <taxon>Actinopterygii</taxon>
        <taxon>Neopterygii</taxon>
        <taxon>Teleostei</taxon>
        <taxon>Neoteleostei</taxon>
        <taxon>Acanthomorphata</taxon>
        <taxon>Eupercaria</taxon>
        <taxon>Perciformes</taxon>
        <taxon>Notothenioidei</taxon>
        <taxon>Nototheniidae</taxon>
        <taxon>Dissostichus</taxon>
    </lineage>
</organism>
<dbReference type="InterPro" id="IPR029058">
    <property type="entry name" value="AB_hydrolase_fold"/>
</dbReference>
<dbReference type="EMBL" id="JAAKFY010000024">
    <property type="protein sequence ID" value="KAF3836500.1"/>
    <property type="molecule type" value="Genomic_DNA"/>
</dbReference>
<dbReference type="GO" id="GO:0004553">
    <property type="term" value="F:hydrolase activity, hydrolyzing O-glycosyl compounds"/>
    <property type="evidence" value="ECO:0007669"/>
    <property type="project" value="TreeGrafter"/>
</dbReference>
<evidence type="ECO:0000313" key="18">
    <source>
        <dbReference type="Proteomes" id="UP000518266"/>
    </source>
</evidence>
<evidence type="ECO:0000256" key="3">
    <source>
        <dbReference type="ARBA" id="ARBA00012423"/>
    </source>
</evidence>
<evidence type="ECO:0000256" key="14">
    <source>
        <dbReference type="ARBA" id="ARBA00047972"/>
    </source>
</evidence>
<dbReference type="FunFam" id="3.40.50.1820:FF:000164">
    <property type="entry name" value="Mycophenolic acid acyl-glucuronide esterase, mitochondrial"/>
    <property type="match status" value="1"/>
</dbReference>
<comment type="caution">
    <text evidence="17">The sequence shown here is derived from an EMBL/GenBank/DDBJ whole genome shotgun (WGS) entry which is preliminary data.</text>
</comment>
<evidence type="ECO:0000256" key="5">
    <source>
        <dbReference type="ARBA" id="ARBA00022946"/>
    </source>
</evidence>
<dbReference type="PANTHER" id="PTHR16138:SF7">
    <property type="entry name" value="PALMITOYL-PROTEIN THIOESTERASE ABHD10, MITOCHONDRIAL"/>
    <property type="match status" value="1"/>
</dbReference>
<evidence type="ECO:0000259" key="16">
    <source>
        <dbReference type="Pfam" id="PF00561"/>
    </source>
</evidence>
<evidence type="ECO:0000256" key="8">
    <source>
        <dbReference type="ARBA" id="ARBA00039314"/>
    </source>
</evidence>
<dbReference type="GO" id="GO:0005739">
    <property type="term" value="C:mitochondrion"/>
    <property type="evidence" value="ECO:0007669"/>
    <property type="project" value="UniProtKB-SubCell"/>
</dbReference>
<reference evidence="17 18" key="1">
    <citation type="submission" date="2020-03" db="EMBL/GenBank/DDBJ databases">
        <title>Dissostichus mawsoni Genome sequencing and assembly.</title>
        <authorList>
            <person name="Park H."/>
        </authorList>
    </citation>
    <scope>NUCLEOTIDE SEQUENCE [LARGE SCALE GENOMIC DNA]</scope>
    <source>
        <strain evidence="17">DM0001</strain>
        <tissue evidence="17">Muscle</tissue>
    </source>
</reference>
<evidence type="ECO:0000256" key="7">
    <source>
        <dbReference type="ARBA" id="ARBA00039132"/>
    </source>
</evidence>
<dbReference type="GO" id="GO:0102390">
    <property type="term" value="F:mycophenolic acid acyl-glucuronide esterase activity"/>
    <property type="evidence" value="ECO:0007669"/>
    <property type="project" value="UniProtKB-EC"/>
</dbReference>
<evidence type="ECO:0000256" key="2">
    <source>
        <dbReference type="ARBA" id="ARBA00008645"/>
    </source>
</evidence>
<dbReference type="AlphaFoldDB" id="A0A7J5XHQ7"/>
<dbReference type="Proteomes" id="UP000518266">
    <property type="component" value="Unassembled WGS sequence"/>
</dbReference>
<feature type="region of interest" description="Disordered" evidence="15">
    <location>
        <begin position="1"/>
        <end position="37"/>
    </location>
</feature>
<gene>
    <name evidence="17" type="ORF">F7725_029058</name>
</gene>
<feature type="compositionally biased region" description="Polar residues" evidence="15">
    <location>
        <begin position="26"/>
        <end position="37"/>
    </location>
</feature>
<feature type="domain" description="AB hydrolase-1" evidence="16">
    <location>
        <begin position="600"/>
        <end position="703"/>
    </location>
</feature>
<evidence type="ECO:0000256" key="9">
    <source>
        <dbReference type="ARBA" id="ARBA00041520"/>
    </source>
</evidence>
<evidence type="ECO:0000313" key="17">
    <source>
        <dbReference type="EMBL" id="KAF3836500.1"/>
    </source>
</evidence>
<evidence type="ECO:0000256" key="13">
    <source>
        <dbReference type="ARBA" id="ARBA00047409"/>
    </source>
</evidence>
<keyword evidence="18" id="KW-1185">Reference proteome</keyword>
<comment type="subcellular location">
    <subcellularLocation>
        <location evidence="1">Mitochondrion</location>
    </subcellularLocation>
</comment>
<keyword evidence="5" id="KW-0809">Transit peptide</keyword>
<evidence type="ECO:0000256" key="10">
    <source>
        <dbReference type="ARBA" id="ARBA00042645"/>
    </source>
</evidence>
<dbReference type="InterPro" id="IPR052382">
    <property type="entry name" value="ABHD10_acyl-thioesterase"/>
</dbReference>
<evidence type="ECO:0000256" key="12">
    <source>
        <dbReference type="ARBA" id="ARBA00046047"/>
    </source>
</evidence>
<evidence type="ECO:0000256" key="6">
    <source>
        <dbReference type="ARBA" id="ARBA00023128"/>
    </source>
</evidence>
<proteinExistence type="inferred from homology"/>
<dbReference type="Gene3D" id="3.40.50.1820">
    <property type="entry name" value="alpha/beta hydrolase"/>
    <property type="match status" value="1"/>
</dbReference>
<comment type="catalytic activity">
    <reaction evidence="13">
        <text>S-hexadecanoyl-L-cysteinyl-[protein] + H2O = L-cysteinyl-[protein] + hexadecanoate + H(+)</text>
        <dbReference type="Rhea" id="RHEA:19233"/>
        <dbReference type="Rhea" id="RHEA-COMP:10131"/>
        <dbReference type="Rhea" id="RHEA-COMP:11032"/>
        <dbReference type="ChEBI" id="CHEBI:7896"/>
        <dbReference type="ChEBI" id="CHEBI:15377"/>
        <dbReference type="ChEBI" id="CHEBI:15378"/>
        <dbReference type="ChEBI" id="CHEBI:29950"/>
        <dbReference type="ChEBI" id="CHEBI:74151"/>
        <dbReference type="EC" id="3.1.2.22"/>
    </reaction>
    <physiologicalReaction direction="left-to-right" evidence="13">
        <dbReference type="Rhea" id="RHEA:19234"/>
    </physiologicalReaction>
</comment>
<name>A0A7J5XHQ7_DISMA</name>
<dbReference type="EC" id="3.1.1.93" evidence="7"/>
<keyword evidence="6" id="KW-0496">Mitochondrion</keyword>
<evidence type="ECO:0000256" key="1">
    <source>
        <dbReference type="ARBA" id="ARBA00004173"/>
    </source>
</evidence>
<dbReference type="PANTHER" id="PTHR16138">
    <property type="entry name" value="MYCOPHENOLIC ACID ACYL-GLUCURONIDE ESTERASE, MITOCHONDRIAL"/>
    <property type="match status" value="1"/>
</dbReference>
<protein>
    <recommendedName>
        <fullName evidence="8">Palmitoyl-protein thioesterase ABHD10, mitochondrial</fullName>
        <ecNumber evidence="7">3.1.1.93</ecNumber>
        <ecNumber evidence="3">3.1.2.22</ecNumber>
    </recommendedName>
    <alternativeName>
        <fullName evidence="10">Acyl-protein thioesterase ABHD10</fullName>
    </alternativeName>
    <alternativeName>
        <fullName evidence="11">Alpha/beta hydrolase domain-containing protein 10</fullName>
    </alternativeName>
    <alternativeName>
        <fullName evidence="9">Mycophenolic acid acyl-glucuronide esterase, mitochondrial</fullName>
    </alternativeName>
</protein>